<dbReference type="GO" id="GO:0009306">
    <property type="term" value="P:protein secretion"/>
    <property type="evidence" value="ECO:0007669"/>
    <property type="project" value="TreeGrafter"/>
</dbReference>
<evidence type="ECO:0000313" key="8">
    <source>
        <dbReference type="EMBL" id="HEA54033.1"/>
    </source>
</evidence>
<evidence type="ECO:0000256" key="3">
    <source>
        <dbReference type="ARBA" id="ARBA00022692"/>
    </source>
</evidence>
<keyword evidence="3" id="KW-0812">Transmembrane</keyword>
<sequence>RFLTRFQFGGVATNQFEDVPPSLRFFGGGDQSVRGYGYQTLSPENDNGVPVGGRYLLVGSVEYQYQFADKWRAATFIDHGNVVNNLLDPLATGVGVGIRWISPLGPLRLDIAKGLNPEFGGDWRLHFSMGPEL</sequence>
<dbReference type="GO" id="GO:0009279">
    <property type="term" value="C:cell outer membrane"/>
    <property type="evidence" value="ECO:0007669"/>
    <property type="project" value="TreeGrafter"/>
</dbReference>
<dbReference type="PANTHER" id="PTHR12815:SF47">
    <property type="entry name" value="TRANSLOCATION AND ASSEMBLY MODULE SUBUNIT TAMA"/>
    <property type="match status" value="1"/>
</dbReference>
<comment type="caution">
    <text evidence="8">The sequence shown here is derived from an EMBL/GenBank/DDBJ whole genome shotgun (WGS) entry which is preliminary data.</text>
</comment>
<evidence type="ECO:0000256" key="5">
    <source>
        <dbReference type="ARBA" id="ARBA00023136"/>
    </source>
</evidence>
<feature type="non-terminal residue" evidence="8">
    <location>
        <position position="1"/>
    </location>
</feature>
<dbReference type="InterPro" id="IPR039910">
    <property type="entry name" value="D15-like"/>
</dbReference>
<keyword evidence="2" id="KW-1134">Transmembrane beta strand</keyword>
<dbReference type="GO" id="GO:0097347">
    <property type="term" value="C:TAM protein secretion complex"/>
    <property type="evidence" value="ECO:0007669"/>
    <property type="project" value="TreeGrafter"/>
</dbReference>
<reference evidence="8" key="1">
    <citation type="journal article" date="2020" name="mSystems">
        <title>Genome- and Community-Level Interaction Insights into Carbon Utilization and Element Cycling Functions of Hydrothermarchaeota in Hydrothermal Sediment.</title>
        <authorList>
            <person name="Zhou Z."/>
            <person name="Liu Y."/>
            <person name="Xu W."/>
            <person name="Pan J."/>
            <person name="Luo Z.H."/>
            <person name="Li M."/>
        </authorList>
    </citation>
    <scope>NUCLEOTIDE SEQUENCE [LARGE SCALE GENOMIC DNA]</scope>
    <source>
        <strain evidence="8">HyVt-357</strain>
    </source>
</reference>
<gene>
    <name evidence="8" type="ORF">ENI00_17390</name>
</gene>
<evidence type="ECO:0000256" key="6">
    <source>
        <dbReference type="ARBA" id="ARBA00023237"/>
    </source>
</evidence>
<evidence type="ECO:0000259" key="7">
    <source>
        <dbReference type="Pfam" id="PF01103"/>
    </source>
</evidence>
<dbReference type="InterPro" id="IPR000184">
    <property type="entry name" value="Bac_surfAg_D15"/>
</dbReference>
<proteinExistence type="predicted"/>
<name>A0A831R4Z6_9GAMM</name>
<dbReference type="Pfam" id="PF01103">
    <property type="entry name" value="Omp85"/>
    <property type="match status" value="1"/>
</dbReference>
<dbReference type="Proteomes" id="UP000885748">
    <property type="component" value="Unassembled WGS sequence"/>
</dbReference>
<dbReference type="AlphaFoldDB" id="A0A831R4Z6"/>
<protein>
    <submittedName>
        <fullName evidence="8">Outer membrane protein assembly factor</fullName>
    </submittedName>
</protein>
<keyword evidence="4" id="KW-0732">Signal</keyword>
<keyword evidence="5" id="KW-0472">Membrane</keyword>
<evidence type="ECO:0000256" key="1">
    <source>
        <dbReference type="ARBA" id="ARBA00004370"/>
    </source>
</evidence>
<keyword evidence="6" id="KW-0998">Cell outer membrane</keyword>
<dbReference type="PANTHER" id="PTHR12815">
    <property type="entry name" value="SORTING AND ASSEMBLY MACHINERY SAMM50 PROTEIN FAMILY MEMBER"/>
    <property type="match status" value="1"/>
</dbReference>
<accession>A0A831R4Z6</accession>
<dbReference type="EMBL" id="DRGY01000141">
    <property type="protein sequence ID" value="HEA54033.1"/>
    <property type="molecule type" value="Genomic_DNA"/>
</dbReference>
<evidence type="ECO:0000256" key="4">
    <source>
        <dbReference type="ARBA" id="ARBA00022729"/>
    </source>
</evidence>
<organism evidence="8">
    <name type="scientific">Marinobacter antarcticus</name>
    <dbReference type="NCBI Taxonomy" id="564117"/>
    <lineage>
        <taxon>Bacteria</taxon>
        <taxon>Pseudomonadati</taxon>
        <taxon>Pseudomonadota</taxon>
        <taxon>Gammaproteobacteria</taxon>
        <taxon>Pseudomonadales</taxon>
        <taxon>Marinobacteraceae</taxon>
        <taxon>Marinobacter</taxon>
    </lineage>
</organism>
<dbReference type="Gene3D" id="2.40.160.50">
    <property type="entry name" value="membrane protein fhac: a member of the omp85/tpsb transporter family"/>
    <property type="match status" value="1"/>
</dbReference>
<feature type="domain" description="Bacterial surface antigen (D15)" evidence="7">
    <location>
        <begin position="2"/>
        <end position="130"/>
    </location>
</feature>
<evidence type="ECO:0000256" key="2">
    <source>
        <dbReference type="ARBA" id="ARBA00022452"/>
    </source>
</evidence>
<dbReference type="RefSeq" id="WP_304105148.1">
    <property type="nucleotide sequence ID" value="NZ_DRGY01000141.1"/>
</dbReference>
<comment type="subcellular location">
    <subcellularLocation>
        <location evidence="1">Membrane</location>
    </subcellularLocation>
</comment>